<proteinExistence type="predicted"/>
<protein>
    <submittedName>
        <fullName evidence="1">Uncharacterized protein</fullName>
    </submittedName>
</protein>
<accession>A0A2P2N0R4</accession>
<evidence type="ECO:0000313" key="1">
    <source>
        <dbReference type="EMBL" id="MBX36060.1"/>
    </source>
</evidence>
<dbReference type="EMBL" id="GGEC01055576">
    <property type="protein sequence ID" value="MBX36060.1"/>
    <property type="molecule type" value="Transcribed_RNA"/>
</dbReference>
<reference evidence="1" key="1">
    <citation type="submission" date="2018-02" db="EMBL/GenBank/DDBJ databases">
        <title>Rhizophora mucronata_Transcriptome.</title>
        <authorList>
            <person name="Meera S.P."/>
            <person name="Sreeshan A."/>
            <person name="Augustine A."/>
        </authorList>
    </citation>
    <scope>NUCLEOTIDE SEQUENCE</scope>
    <source>
        <tissue evidence="1">Leaf</tissue>
    </source>
</reference>
<name>A0A2P2N0R4_RHIMU</name>
<dbReference type="AlphaFoldDB" id="A0A2P2N0R4"/>
<sequence length="51" mass="5820">MILQTKPHISSSAIATTILQIKSDISPFNLQHKVSNYDTCLLDTLFSFHHY</sequence>
<organism evidence="1">
    <name type="scientific">Rhizophora mucronata</name>
    <name type="common">Asiatic mangrove</name>
    <dbReference type="NCBI Taxonomy" id="61149"/>
    <lineage>
        <taxon>Eukaryota</taxon>
        <taxon>Viridiplantae</taxon>
        <taxon>Streptophyta</taxon>
        <taxon>Embryophyta</taxon>
        <taxon>Tracheophyta</taxon>
        <taxon>Spermatophyta</taxon>
        <taxon>Magnoliopsida</taxon>
        <taxon>eudicotyledons</taxon>
        <taxon>Gunneridae</taxon>
        <taxon>Pentapetalae</taxon>
        <taxon>rosids</taxon>
        <taxon>fabids</taxon>
        <taxon>Malpighiales</taxon>
        <taxon>Rhizophoraceae</taxon>
        <taxon>Rhizophora</taxon>
    </lineage>
</organism>